<name>A0A1H2HNP9_9GAMM</name>
<comment type="function">
    <text evidence="12 13">Key component of the proton channel; it plays a direct role in the translocation of protons across the membrane.</text>
</comment>
<evidence type="ECO:0000256" key="6">
    <source>
        <dbReference type="ARBA" id="ARBA00022692"/>
    </source>
</evidence>
<dbReference type="AlphaFoldDB" id="A0A1H2HNP9"/>
<comment type="subcellular location">
    <subcellularLocation>
        <location evidence="12 13">Cell membrane</location>
        <topology evidence="12 13">Multi-pass membrane protein</topology>
    </subcellularLocation>
    <subcellularLocation>
        <location evidence="1">Membrane</location>
        <topology evidence="1">Multi-pass membrane protein</topology>
    </subcellularLocation>
</comment>
<dbReference type="NCBIfam" id="NF004477">
    <property type="entry name" value="PRK05815.1-1"/>
    <property type="match status" value="1"/>
</dbReference>
<evidence type="ECO:0000256" key="10">
    <source>
        <dbReference type="ARBA" id="ARBA00023136"/>
    </source>
</evidence>
<evidence type="ECO:0000313" key="14">
    <source>
        <dbReference type="EMBL" id="SDU33510.1"/>
    </source>
</evidence>
<dbReference type="InterPro" id="IPR045082">
    <property type="entry name" value="ATP_syn_F0_a_bact/chloroplast"/>
</dbReference>
<gene>
    <name evidence="12" type="primary">atpB</name>
    <name evidence="14" type="ORF">SAMN05216210_3190</name>
</gene>
<keyword evidence="3 12" id="KW-0813">Transport</keyword>
<keyword evidence="6 12" id="KW-0812">Transmembrane</keyword>
<feature type="transmembrane region" description="Helical" evidence="12">
    <location>
        <begin position="60"/>
        <end position="78"/>
    </location>
</feature>
<keyword evidence="7 12" id="KW-0375">Hydrogen ion transport</keyword>
<sequence>MASTSAEYIQHHLQNLTFGKLPEGYERYDGSVMQETAWTFAKSGSEAADMGFMAFHVDTLGWSILMGVIFLGLFRMVARKMNPDAPSGLQNLVEMSVEFVQNMVKDTFHGRSPVIAPLALTIFVWILLMNSLKWVPVDYIPQLATLFGVHVLGMEPHQVYFKIVPTADPNGTFGLSIGVFFLIIFYSIKIKGAGGFAKELSFTPFNHWLAIPFNLFLEILGLLTKPLSLALRLFGNMYAGEVVFILIALLPFYLQWILNVPWAIFHILVIPLQAFIFMVLTIVYLSAAHEDH</sequence>
<dbReference type="GO" id="GO:0045259">
    <property type="term" value="C:proton-transporting ATP synthase complex"/>
    <property type="evidence" value="ECO:0007669"/>
    <property type="project" value="UniProtKB-KW"/>
</dbReference>
<dbReference type="PANTHER" id="PTHR42823">
    <property type="entry name" value="ATP SYNTHASE SUBUNIT A, CHLOROPLASTIC"/>
    <property type="match status" value="1"/>
</dbReference>
<feature type="transmembrane region" description="Helical" evidence="12">
    <location>
        <begin position="208"/>
        <end position="231"/>
    </location>
</feature>
<protein>
    <recommendedName>
        <fullName evidence="12 13">ATP synthase subunit a</fullName>
    </recommendedName>
    <alternativeName>
        <fullName evidence="12">ATP synthase F0 sector subunit a</fullName>
    </alternativeName>
    <alternativeName>
        <fullName evidence="12">F-ATPase subunit 6</fullName>
    </alternativeName>
</protein>
<evidence type="ECO:0000313" key="15">
    <source>
        <dbReference type="Proteomes" id="UP000243924"/>
    </source>
</evidence>
<dbReference type="STRING" id="1434072.SAMN05216210_3190"/>
<feature type="transmembrane region" description="Helical" evidence="12">
    <location>
        <begin position="172"/>
        <end position="188"/>
    </location>
</feature>
<dbReference type="Proteomes" id="UP000243924">
    <property type="component" value="Chromosome I"/>
</dbReference>
<dbReference type="InterPro" id="IPR035908">
    <property type="entry name" value="F0_ATP_A_sf"/>
</dbReference>
<evidence type="ECO:0000256" key="9">
    <source>
        <dbReference type="ARBA" id="ARBA00023065"/>
    </source>
</evidence>
<dbReference type="NCBIfam" id="TIGR01131">
    <property type="entry name" value="ATP_synt_6_or_A"/>
    <property type="match status" value="1"/>
</dbReference>
<dbReference type="CDD" id="cd00310">
    <property type="entry name" value="ATP-synt_Fo_a_6"/>
    <property type="match status" value="1"/>
</dbReference>
<organism evidence="14 15">
    <name type="scientific">Halopseudomonas salegens</name>
    <dbReference type="NCBI Taxonomy" id="1434072"/>
    <lineage>
        <taxon>Bacteria</taxon>
        <taxon>Pseudomonadati</taxon>
        <taxon>Pseudomonadota</taxon>
        <taxon>Gammaproteobacteria</taxon>
        <taxon>Pseudomonadales</taxon>
        <taxon>Pseudomonadaceae</taxon>
        <taxon>Halopseudomonas</taxon>
    </lineage>
</organism>
<proteinExistence type="inferred from homology"/>
<keyword evidence="11 12" id="KW-0066">ATP synthesis</keyword>
<evidence type="ECO:0000256" key="12">
    <source>
        <dbReference type="HAMAP-Rule" id="MF_01393"/>
    </source>
</evidence>
<dbReference type="GO" id="GO:0046933">
    <property type="term" value="F:proton-transporting ATP synthase activity, rotational mechanism"/>
    <property type="evidence" value="ECO:0007669"/>
    <property type="project" value="UniProtKB-UniRule"/>
</dbReference>
<keyword evidence="15" id="KW-1185">Reference proteome</keyword>
<evidence type="ECO:0000256" key="4">
    <source>
        <dbReference type="ARBA" id="ARBA00022475"/>
    </source>
</evidence>
<dbReference type="SUPFAM" id="SSF81336">
    <property type="entry name" value="F1F0 ATP synthase subunit A"/>
    <property type="match status" value="1"/>
</dbReference>
<dbReference type="PROSITE" id="PS00449">
    <property type="entry name" value="ATPASE_A"/>
    <property type="match status" value="1"/>
</dbReference>
<dbReference type="GO" id="GO:0005886">
    <property type="term" value="C:plasma membrane"/>
    <property type="evidence" value="ECO:0007669"/>
    <property type="project" value="UniProtKB-SubCell"/>
</dbReference>
<dbReference type="PANTHER" id="PTHR42823:SF3">
    <property type="entry name" value="ATP SYNTHASE SUBUNIT A, CHLOROPLASTIC"/>
    <property type="match status" value="1"/>
</dbReference>
<dbReference type="GO" id="GO:0042777">
    <property type="term" value="P:proton motive force-driven plasma membrane ATP synthesis"/>
    <property type="evidence" value="ECO:0007669"/>
    <property type="project" value="TreeGrafter"/>
</dbReference>
<evidence type="ECO:0000256" key="13">
    <source>
        <dbReference type="RuleBase" id="RU000483"/>
    </source>
</evidence>
<dbReference type="FunFam" id="1.20.120.220:FF:000002">
    <property type="entry name" value="ATP synthase subunit a"/>
    <property type="match status" value="1"/>
</dbReference>
<evidence type="ECO:0000256" key="7">
    <source>
        <dbReference type="ARBA" id="ARBA00022781"/>
    </source>
</evidence>
<dbReference type="RefSeq" id="WP_092388853.1">
    <property type="nucleotide sequence ID" value="NZ_LT629787.1"/>
</dbReference>
<feature type="transmembrane region" description="Helical" evidence="12">
    <location>
        <begin position="114"/>
        <end position="133"/>
    </location>
</feature>
<dbReference type="InterPro" id="IPR023011">
    <property type="entry name" value="ATP_synth_F0_asu_AS"/>
</dbReference>
<evidence type="ECO:0000256" key="2">
    <source>
        <dbReference type="ARBA" id="ARBA00006810"/>
    </source>
</evidence>
<evidence type="ECO:0000256" key="3">
    <source>
        <dbReference type="ARBA" id="ARBA00022448"/>
    </source>
</evidence>
<dbReference type="Gene3D" id="1.20.120.220">
    <property type="entry name" value="ATP synthase, F0 complex, subunit A"/>
    <property type="match status" value="1"/>
</dbReference>
<keyword evidence="8 12" id="KW-1133">Transmembrane helix</keyword>
<dbReference type="InterPro" id="IPR000568">
    <property type="entry name" value="ATP_synth_F0_asu"/>
</dbReference>
<accession>A0A1H2HNP9</accession>
<comment type="similarity">
    <text evidence="2 12 13">Belongs to the ATPase A chain family.</text>
</comment>
<evidence type="ECO:0000256" key="11">
    <source>
        <dbReference type="ARBA" id="ARBA00023310"/>
    </source>
</evidence>
<dbReference type="HAMAP" id="MF_01393">
    <property type="entry name" value="ATP_synth_a_bact"/>
    <property type="match status" value="1"/>
</dbReference>
<dbReference type="EMBL" id="LT629787">
    <property type="protein sequence ID" value="SDU33510.1"/>
    <property type="molecule type" value="Genomic_DNA"/>
</dbReference>
<keyword evidence="10 12" id="KW-0472">Membrane</keyword>
<evidence type="ECO:0000256" key="1">
    <source>
        <dbReference type="ARBA" id="ARBA00004141"/>
    </source>
</evidence>
<reference evidence="15" key="1">
    <citation type="submission" date="2016-10" db="EMBL/GenBank/DDBJ databases">
        <authorList>
            <person name="Varghese N."/>
            <person name="Submissions S."/>
        </authorList>
    </citation>
    <scope>NUCLEOTIDE SEQUENCE [LARGE SCALE GENOMIC DNA]</scope>
    <source>
        <strain evidence="15">CECT 8338</strain>
    </source>
</reference>
<feature type="transmembrane region" description="Helical" evidence="12">
    <location>
        <begin position="264"/>
        <end position="287"/>
    </location>
</feature>
<feature type="transmembrane region" description="Helical" evidence="12">
    <location>
        <begin position="238"/>
        <end position="258"/>
    </location>
</feature>
<evidence type="ECO:0000256" key="5">
    <source>
        <dbReference type="ARBA" id="ARBA00022547"/>
    </source>
</evidence>
<keyword evidence="5 12" id="KW-0138">CF(0)</keyword>
<keyword evidence="4 12" id="KW-1003">Cell membrane</keyword>
<dbReference type="Pfam" id="PF00119">
    <property type="entry name" value="ATP-synt_A"/>
    <property type="match status" value="1"/>
</dbReference>
<evidence type="ECO:0000256" key="8">
    <source>
        <dbReference type="ARBA" id="ARBA00022989"/>
    </source>
</evidence>
<dbReference type="OrthoDB" id="9789241at2"/>
<keyword evidence="9 12" id="KW-0406">Ion transport</keyword>